<proteinExistence type="predicted"/>
<evidence type="ECO:0000256" key="1">
    <source>
        <dbReference type="ARBA" id="ARBA00022679"/>
    </source>
</evidence>
<dbReference type="PROSITE" id="PS50011">
    <property type="entry name" value="PROTEIN_KINASE_DOM"/>
    <property type="match status" value="1"/>
</dbReference>
<organism evidence="6 7">
    <name type="scientific">Angomonas deanei</name>
    <dbReference type="NCBI Taxonomy" id="59799"/>
    <lineage>
        <taxon>Eukaryota</taxon>
        <taxon>Discoba</taxon>
        <taxon>Euglenozoa</taxon>
        <taxon>Kinetoplastea</taxon>
        <taxon>Metakinetoplastina</taxon>
        <taxon>Trypanosomatida</taxon>
        <taxon>Trypanosomatidae</taxon>
        <taxon>Strigomonadinae</taxon>
        <taxon>Angomonas</taxon>
    </lineage>
</organism>
<evidence type="ECO:0000256" key="3">
    <source>
        <dbReference type="ARBA" id="ARBA00022777"/>
    </source>
</evidence>
<dbReference type="Gene3D" id="3.30.200.20">
    <property type="entry name" value="Phosphorylase Kinase, domain 1"/>
    <property type="match status" value="1"/>
</dbReference>
<dbReference type="SUPFAM" id="SSF56112">
    <property type="entry name" value="Protein kinase-like (PK-like)"/>
    <property type="match status" value="1"/>
</dbReference>
<keyword evidence="3 6" id="KW-0418">Kinase</keyword>
<dbReference type="PANTHER" id="PTHR11042:SF190">
    <property type="entry name" value="MITOSIS INHIBITOR PROTEIN KINASE MIK1"/>
    <property type="match status" value="1"/>
</dbReference>
<protein>
    <submittedName>
        <fullName evidence="6">Protein kinase domain/Protein tyrosine kinase/Lipopolysaccharide kinase (Kdo/WaaP) family, putative</fullName>
    </submittedName>
</protein>
<dbReference type="GO" id="GO:0004672">
    <property type="term" value="F:protein kinase activity"/>
    <property type="evidence" value="ECO:0007669"/>
    <property type="project" value="InterPro"/>
</dbReference>
<dbReference type="InterPro" id="IPR050339">
    <property type="entry name" value="CC_SR_Kinase"/>
</dbReference>
<keyword evidence="4" id="KW-0067">ATP-binding</keyword>
<dbReference type="Proteomes" id="UP000515908">
    <property type="component" value="Chromosome 11"/>
</dbReference>
<dbReference type="GO" id="GO:0005524">
    <property type="term" value="F:ATP binding"/>
    <property type="evidence" value="ECO:0007669"/>
    <property type="project" value="UniProtKB-KW"/>
</dbReference>
<dbReference type="AlphaFoldDB" id="A0A7G2CFQ8"/>
<name>A0A7G2CFQ8_9TRYP</name>
<dbReference type="Gene3D" id="1.10.510.10">
    <property type="entry name" value="Transferase(Phosphotransferase) domain 1"/>
    <property type="match status" value="1"/>
</dbReference>
<keyword evidence="2" id="KW-0547">Nucleotide-binding</keyword>
<dbReference type="InterPro" id="IPR000719">
    <property type="entry name" value="Prot_kinase_dom"/>
</dbReference>
<accession>A0A7G2CFQ8</accession>
<keyword evidence="1" id="KW-0808">Transferase</keyword>
<evidence type="ECO:0000256" key="2">
    <source>
        <dbReference type="ARBA" id="ARBA00022741"/>
    </source>
</evidence>
<evidence type="ECO:0000313" key="7">
    <source>
        <dbReference type="Proteomes" id="UP000515908"/>
    </source>
</evidence>
<dbReference type="GO" id="GO:0005737">
    <property type="term" value="C:cytoplasm"/>
    <property type="evidence" value="ECO:0007669"/>
    <property type="project" value="TreeGrafter"/>
</dbReference>
<dbReference type="InterPro" id="IPR011009">
    <property type="entry name" value="Kinase-like_dom_sf"/>
</dbReference>
<reference evidence="6 7" key="1">
    <citation type="submission" date="2020-08" db="EMBL/GenBank/DDBJ databases">
        <authorList>
            <person name="Newling K."/>
            <person name="Davey J."/>
            <person name="Forrester S."/>
        </authorList>
    </citation>
    <scope>NUCLEOTIDE SEQUENCE [LARGE SCALE GENOMIC DNA]</scope>
    <source>
        <strain evidence="7">Crithidia deanei Carvalho (ATCC PRA-265)</strain>
    </source>
</reference>
<sequence length="311" mass="34913">MTSIDHLDSGSTCLGSLNTSLAVNNLVFSRLNDEMSKLEDIAEGSFGVVRKGVLDIDQCTYTVKQSKRPISGEGDLQQRLQEIYALSTCDHLNILRYYEGWVEERSVFLRNEYMSSGSAAKFSRPVPEKILRSLLLQIARALHQLHCMRIVHRDVKPENILSIEKSDGTFIFKLCDFGLARPVWRNATGEQFKGINDDDGDRNFISPEALSMCENVRVGYESDIYALGATCVALMGGDPSLVRSGTYPTTWVVDYSSFFRRLIVSMTSQKSSERPDAFTIACLLGEERTLDDVGEKRELIETLKAKIEALR</sequence>
<dbReference type="VEuPathDB" id="TriTrypDB:ADEAN_000615100"/>
<dbReference type="EMBL" id="LR877155">
    <property type="protein sequence ID" value="CAD2218660.1"/>
    <property type="molecule type" value="Genomic_DNA"/>
</dbReference>
<gene>
    <name evidence="6" type="ORF">ADEAN_000615100</name>
</gene>
<keyword evidence="7" id="KW-1185">Reference proteome</keyword>
<dbReference type="SMART" id="SM00220">
    <property type="entry name" value="S_TKc"/>
    <property type="match status" value="1"/>
</dbReference>
<dbReference type="Pfam" id="PF00069">
    <property type="entry name" value="Pkinase"/>
    <property type="match status" value="1"/>
</dbReference>
<evidence type="ECO:0000259" key="5">
    <source>
        <dbReference type="PROSITE" id="PS50011"/>
    </source>
</evidence>
<feature type="domain" description="Protein kinase" evidence="5">
    <location>
        <begin position="35"/>
        <end position="311"/>
    </location>
</feature>
<dbReference type="GO" id="GO:0005634">
    <property type="term" value="C:nucleus"/>
    <property type="evidence" value="ECO:0007669"/>
    <property type="project" value="TreeGrafter"/>
</dbReference>
<evidence type="ECO:0000256" key="4">
    <source>
        <dbReference type="ARBA" id="ARBA00022840"/>
    </source>
</evidence>
<evidence type="ECO:0000313" key="6">
    <source>
        <dbReference type="EMBL" id="CAD2218660.1"/>
    </source>
</evidence>
<dbReference type="OrthoDB" id="5337378at2759"/>
<dbReference type="PANTHER" id="PTHR11042">
    <property type="entry name" value="EUKARYOTIC TRANSLATION INITIATION FACTOR 2-ALPHA KINASE EIF2-ALPHA KINASE -RELATED"/>
    <property type="match status" value="1"/>
</dbReference>
<dbReference type="CDD" id="cd00180">
    <property type="entry name" value="PKc"/>
    <property type="match status" value="1"/>
</dbReference>